<keyword evidence="4 10" id="KW-0812">Transmembrane</keyword>
<dbReference type="InterPro" id="IPR014710">
    <property type="entry name" value="RmlC-like_jellyroll"/>
</dbReference>
<evidence type="ECO:0000256" key="2">
    <source>
        <dbReference type="ARBA" id="ARBA00010486"/>
    </source>
</evidence>
<evidence type="ECO:0000256" key="7">
    <source>
        <dbReference type="ARBA" id="ARBA00023136"/>
    </source>
</evidence>
<comment type="subcellular location">
    <subcellularLocation>
        <location evidence="1">Endomembrane system</location>
        <topology evidence="1">Multi-pass membrane protein</topology>
    </subcellularLocation>
</comment>
<dbReference type="CDD" id="cd00038">
    <property type="entry name" value="CAP_ED"/>
    <property type="match status" value="1"/>
</dbReference>
<dbReference type="SUPFAM" id="SSF81324">
    <property type="entry name" value="Voltage-gated potassium channels"/>
    <property type="match status" value="1"/>
</dbReference>
<dbReference type="PROSITE" id="PS50042">
    <property type="entry name" value="CNMP_BINDING_3"/>
    <property type="match status" value="1"/>
</dbReference>
<reference evidence="12 13" key="1">
    <citation type="journal article" date="2014" name="PLoS ONE">
        <title>Global Analysis of Gene Expression Profiles in Physic Nut (Jatropha curcas L.) Seedlings Exposed to Salt Stress.</title>
        <authorList>
            <person name="Zhang L."/>
            <person name="Zhang C."/>
            <person name="Wu P."/>
            <person name="Chen Y."/>
            <person name="Li M."/>
            <person name="Jiang H."/>
            <person name="Wu G."/>
        </authorList>
    </citation>
    <scope>NUCLEOTIDE SEQUENCE [LARGE SCALE GENOMIC DNA]</scope>
    <source>
        <strain evidence="13">cv. GZQX0401</strain>
        <tissue evidence="12">Young leaves</tissue>
    </source>
</reference>
<feature type="domain" description="Cyclic nucleotide-binding" evidence="11">
    <location>
        <begin position="447"/>
        <end position="537"/>
    </location>
</feature>
<sequence>MIRGNKFVRLEDWISEKSNSSERQHSRDVGFYTGKHKQTVIAISDSIHSWEMGSDRFEGLRIPAKESATKRKILDPQSSFLQKWNMIFLLVCLLALSLDPFFFYIPVIDGFQKCLHLDRKLGTITCVLRTLLDLSYALRMIFQFRTGFIASSSHSFGKGKVVEDPVIIARRYLTSNLIIDVISILPLPQYVPRFMRIYPLFKELRRSSCPLMERRWVGIGYNIFLGVLFSHVIGACWYFFSVEREETCWRRACEAASCHSKDLYCGNHRANNALSTFLEDSCPSIQLGSNIFNFGMFTDAVDSGVVGSWNFSKKFIYCFWWGLHNLSSFGQNLQTSTYIGEILFALVVSVTGMALISMLINTMIQVYLQSLTVRLEEMRVKMRDVNQWMSHRMLPEDLRERIRTYEQYKWRTTRGVDEKNIIDALPKYIRRDIYRHLYFDLIMRVPKFAKMDEQMLDAICDHLRPVLYTKDSLIFREGDAVDEMLFILNGDLVSVTTNGAVYLKAGDFYGEGLLTWALDPRSKSKLHVSSRTVLALSEVEAFALLAQDLKFVASQFQHTFRYFSVQWRTWAAGCIQAAWRRHCRRKQAKPLC</sequence>
<dbReference type="InterPro" id="IPR018490">
    <property type="entry name" value="cNMP-bd_dom_sf"/>
</dbReference>
<feature type="transmembrane region" description="Helical" evidence="10">
    <location>
        <begin position="216"/>
        <end position="240"/>
    </location>
</feature>
<dbReference type="Gene3D" id="2.60.120.10">
    <property type="entry name" value="Jelly Rolls"/>
    <property type="match status" value="1"/>
</dbReference>
<evidence type="ECO:0000256" key="10">
    <source>
        <dbReference type="SAM" id="Phobius"/>
    </source>
</evidence>
<organism evidence="12 13">
    <name type="scientific">Jatropha curcas</name>
    <name type="common">Barbados nut</name>
    <dbReference type="NCBI Taxonomy" id="180498"/>
    <lineage>
        <taxon>Eukaryota</taxon>
        <taxon>Viridiplantae</taxon>
        <taxon>Streptophyta</taxon>
        <taxon>Embryophyta</taxon>
        <taxon>Tracheophyta</taxon>
        <taxon>Spermatophyta</taxon>
        <taxon>Magnoliopsida</taxon>
        <taxon>eudicotyledons</taxon>
        <taxon>Gunneridae</taxon>
        <taxon>Pentapetalae</taxon>
        <taxon>rosids</taxon>
        <taxon>fabids</taxon>
        <taxon>Malpighiales</taxon>
        <taxon>Euphorbiaceae</taxon>
        <taxon>Crotonoideae</taxon>
        <taxon>Jatropheae</taxon>
        <taxon>Jatropha</taxon>
    </lineage>
</organism>
<dbReference type="SUPFAM" id="SSF51206">
    <property type="entry name" value="cAMP-binding domain-like"/>
    <property type="match status" value="1"/>
</dbReference>
<dbReference type="EMBL" id="KK914578">
    <property type="protein sequence ID" value="KDP32620.1"/>
    <property type="molecule type" value="Genomic_DNA"/>
</dbReference>
<proteinExistence type="inferred from homology"/>
<feature type="transmembrane region" description="Helical" evidence="10">
    <location>
        <begin position="342"/>
        <end position="368"/>
    </location>
</feature>
<evidence type="ECO:0000256" key="5">
    <source>
        <dbReference type="ARBA" id="ARBA00022989"/>
    </source>
</evidence>
<keyword evidence="7 10" id="KW-0472">Membrane</keyword>
<dbReference type="Proteomes" id="UP000027138">
    <property type="component" value="Unassembled WGS sequence"/>
</dbReference>
<evidence type="ECO:0000256" key="4">
    <source>
        <dbReference type="ARBA" id="ARBA00022692"/>
    </source>
</evidence>
<keyword evidence="13" id="KW-1185">Reference proteome</keyword>
<keyword evidence="8" id="KW-1071">Ligand-gated ion channel</keyword>
<evidence type="ECO:0000313" key="12">
    <source>
        <dbReference type="EMBL" id="KDP32620.1"/>
    </source>
</evidence>
<keyword evidence="6" id="KW-0406">Ion transport</keyword>
<evidence type="ECO:0000256" key="9">
    <source>
        <dbReference type="ARBA" id="ARBA00023303"/>
    </source>
</evidence>
<dbReference type="GO" id="GO:0012505">
    <property type="term" value="C:endomembrane system"/>
    <property type="evidence" value="ECO:0007669"/>
    <property type="project" value="UniProtKB-SubCell"/>
</dbReference>
<evidence type="ECO:0000313" key="13">
    <source>
        <dbReference type="Proteomes" id="UP000027138"/>
    </source>
</evidence>
<evidence type="ECO:0000259" key="11">
    <source>
        <dbReference type="PROSITE" id="PS50042"/>
    </source>
</evidence>
<keyword evidence="3" id="KW-0813">Transport</keyword>
<dbReference type="GO" id="GO:0034220">
    <property type="term" value="P:monoatomic ion transmembrane transport"/>
    <property type="evidence" value="ECO:0007669"/>
    <property type="project" value="UniProtKB-KW"/>
</dbReference>
<feature type="transmembrane region" description="Helical" evidence="10">
    <location>
        <begin position="87"/>
        <end position="108"/>
    </location>
</feature>
<evidence type="ECO:0000256" key="3">
    <source>
        <dbReference type="ARBA" id="ARBA00022448"/>
    </source>
</evidence>
<dbReference type="InterPro" id="IPR000595">
    <property type="entry name" value="cNMP-bd_dom"/>
</dbReference>
<dbReference type="Gene3D" id="1.10.287.70">
    <property type="match status" value="1"/>
</dbReference>
<comment type="similarity">
    <text evidence="2">Belongs to the cyclic nucleotide-gated cation channel (TC 1.A.1.5) family.</text>
</comment>
<dbReference type="PANTHER" id="PTHR45651">
    <property type="entry name" value="CYCLIC NUCLEOTIDE-GATED ION CHANNEL 15-RELATED-RELATED"/>
    <property type="match status" value="1"/>
</dbReference>
<keyword evidence="5 10" id="KW-1133">Transmembrane helix</keyword>
<dbReference type="Gene3D" id="1.10.287.630">
    <property type="entry name" value="Helix hairpin bin"/>
    <property type="match status" value="1"/>
</dbReference>
<dbReference type="SMART" id="SM00100">
    <property type="entry name" value="cNMP"/>
    <property type="match status" value="1"/>
</dbReference>
<evidence type="ECO:0000256" key="1">
    <source>
        <dbReference type="ARBA" id="ARBA00004127"/>
    </source>
</evidence>
<accession>A0A067KK39</accession>
<evidence type="ECO:0000256" key="8">
    <source>
        <dbReference type="ARBA" id="ARBA00023286"/>
    </source>
</evidence>
<name>A0A067KK39_JATCU</name>
<dbReference type="AlphaFoldDB" id="A0A067KK39"/>
<gene>
    <name evidence="12" type="ORF">JCGZ_13170</name>
</gene>
<keyword evidence="9" id="KW-0407">Ion channel</keyword>
<dbReference type="OrthoDB" id="421226at2759"/>
<evidence type="ECO:0000256" key="6">
    <source>
        <dbReference type="ARBA" id="ARBA00023065"/>
    </source>
</evidence>
<protein>
    <recommendedName>
        <fullName evidence="11">Cyclic nucleotide-binding domain-containing protein</fullName>
    </recommendedName>
</protein>
<dbReference type="FunFam" id="1.10.287.630:FF:000003">
    <property type="entry name" value="Cyclic nucleotide-gated ion channel 1"/>
    <property type="match status" value="1"/>
</dbReference>
<dbReference type="PANTHER" id="PTHR45651:SF94">
    <property type="entry name" value="CYCLIC NUCLEOTIDE-BINDING DOMAIN-CONTAINING PROTEIN"/>
    <property type="match status" value="1"/>
</dbReference>